<comment type="caution">
    <text evidence="2">The sequence shown here is derived from an EMBL/GenBank/DDBJ whole genome shotgun (WGS) entry which is preliminary data.</text>
</comment>
<feature type="compositionally biased region" description="Polar residues" evidence="1">
    <location>
        <begin position="156"/>
        <end position="172"/>
    </location>
</feature>
<feature type="compositionally biased region" description="Low complexity" evidence="1">
    <location>
        <begin position="257"/>
        <end position="268"/>
    </location>
</feature>
<name>A0AAW0H0I4_9APHY</name>
<protein>
    <recommendedName>
        <fullName evidence="4">Autophagy-related protein 13</fullName>
    </recommendedName>
</protein>
<keyword evidence="3" id="KW-1185">Reference proteome</keyword>
<feature type="compositionally biased region" description="Polar residues" evidence="1">
    <location>
        <begin position="205"/>
        <end position="234"/>
    </location>
</feature>
<dbReference type="Pfam" id="PF11816">
    <property type="entry name" value="DUF3337"/>
    <property type="match status" value="1"/>
</dbReference>
<feature type="compositionally biased region" description="Low complexity" evidence="1">
    <location>
        <begin position="83"/>
        <end position="108"/>
    </location>
</feature>
<feature type="region of interest" description="Disordered" evidence="1">
    <location>
        <begin position="45"/>
        <end position="173"/>
    </location>
</feature>
<evidence type="ECO:0000313" key="3">
    <source>
        <dbReference type="Proteomes" id="UP001385951"/>
    </source>
</evidence>
<reference evidence="2 3" key="1">
    <citation type="submission" date="2022-09" db="EMBL/GenBank/DDBJ databases">
        <authorList>
            <person name="Palmer J.M."/>
        </authorList>
    </citation>
    <scope>NUCLEOTIDE SEQUENCE [LARGE SCALE GENOMIC DNA]</scope>
    <source>
        <strain evidence="2 3">DSM 7382</strain>
    </source>
</reference>
<evidence type="ECO:0000313" key="2">
    <source>
        <dbReference type="EMBL" id="KAK7696520.1"/>
    </source>
</evidence>
<proteinExistence type="predicted"/>
<dbReference type="Proteomes" id="UP001385951">
    <property type="component" value="Unassembled WGS sequence"/>
</dbReference>
<organism evidence="2 3">
    <name type="scientific">Cerrena zonata</name>
    <dbReference type="NCBI Taxonomy" id="2478898"/>
    <lineage>
        <taxon>Eukaryota</taxon>
        <taxon>Fungi</taxon>
        <taxon>Dikarya</taxon>
        <taxon>Basidiomycota</taxon>
        <taxon>Agaricomycotina</taxon>
        <taxon>Agaricomycetes</taxon>
        <taxon>Polyporales</taxon>
        <taxon>Cerrenaceae</taxon>
        <taxon>Cerrena</taxon>
    </lineage>
</organism>
<gene>
    <name evidence="2" type="ORF">QCA50_001178</name>
</gene>
<feature type="compositionally biased region" description="Polar residues" evidence="1">
    <location>
        <begin position="115"/>
        <end position="130"/>
    </location>
</feature>
<feature type="compositionally biased region" description="Basic and acidic residues" evidence="1">
    <location>
        <begin position="46"/>
        <end position="57"/>
    </location>
</feature>
<evidence type="ECO:0000256" key="1">
    <source>
        <dbReference type="SAM" id="MobiDB-lite"/>
    </source>
</evidence>
<sequence length="492" mass="52813">MSDVRFISRMMCSNHLSSIEVNIGKWILRNLFYNFIKEQQRTANRRNRELASQDSNHRIQRGSAPTHIDIDPHNAALRRRSSSDASRTSPKTSTHSSPKSPTVVTSPKLVPAASPNVNITGTNLTSTPNLTAAALSPIPQSPSASNDATPMPRAIQRSSTTDGNNIPATSPSAVVGHNDYFSLRGRRPSVGQVTTPDDFGGWSGPGSQKSGGIAVNTQATSPSPEIPQTPSTPSGHGLMGRLRAFGKVAKRQASEIGTASTTSGAAGSEANAPTGDDSTTILPKTPLQVMLSHPLTPPTSADAPPISLPSHTSVIISQESASGWTTLYQSFVSGTGRDANTLGEAMPMWLLEYLLTNKVQPIPVTKVSFVLLPYPGKEGAETLPELLNTSQSKLTASRFLRVRKLTHHVQDKLDKIMGGLASAVSTPRSSFDIRSPSRNDGRPRPEESFEILCNDMVLPLDMTLAAVRQFVWRSSGELVMHYRRRVMTGGAV</sequence>
<feature type="compositionally biased region" description="Basic and acidic residues" evidence="1">
    <location>
        <begin position="435"/>
        <end position="446"/>
    </location>
</feature>
<evidence type="ECO:0008006" key="4">
    <source>
        <dbReference type="Google" id="ProtNLM"/>
    </source>
</evidence>
<feature type="region of interest" description="Disordered" evidence="1">
    <location>
        <begin position="185"/>
        <end position="282"/>
    </location>
</feature>
<dbReference type="AlphaFoldDB" id="A0AAW0H0I4"/>
<dbReference type="CDD" id="cd17041">
    <property type="entry name" value="Ubl_WDR48"/>
    <property type="match status" value="1"/>
</dbReference>
<accession>A0AAW0H0I4</accession>
<feature type="region of interest" description="Disordered" evidence="1">
    <location>
        <begin position="427"/>
        <end position="446"/>
    </location>
</feature>
<dbReference type="EMBL" id="JASBNA010000001">
    <property type="protein sequence ID" value="KAK7696520.1"/>
    <property type="molecule type" value="Genomic_DNA"/>
</dbReference>
<dbReference type="InterPro" id="IPR021772">
    <property type="entry name" value="WDR48/Bun107"/>
</dbReference>